<protein>
    <submittedName>
        <fullName evidence="1">Uncharacterized protein</fullName>
    </submittedName>
</protein>
<evidence type="ECO:0000313" key="1">
    <source>
        <dbReference type="EMBL" id="KAJ8117121.1"/>
    </source>
</evidence>
<organism evidence="1 2">
    <name type="scientific">Boeremia exigua</name>
    <dbReference type="NCBI Taxonomy" id="749465"/>
    <lineage>
        <taxon>Eukaryota</taxon>
        <taxon>Fungi</taxon>
        <taxon>Dikarya</taxon>
        <taxon>Ascomycota</taxon>
        <taxon>Pezizomycotina</taxon>
        <taxon>Dothideomycetes</taxon>
        <taxon>Pleosporomycetidae</taxon>
        <taxon>Pleosporales</taxon>
        <taxon>Pleosporineae</taxon>
        <taxon>Didymellaceae</taxon>
        <taxon>Boeremia</taxon>
    </lineage>
</organism>
<evidence type="ECO:0000313" key="2">
    <source>
        <dbReference type="Proteomes" id="UP001153331"/>
    </source>
</evidence>
<dbReference type="Proteomes" id="UP001153331">
    <property type="component" value="Unassembled WGS sequence"/>
</dbReference>
<reference evidence="1" key="1">
    <citation type="submission" date="2022-11" db="EMBL/GenBank/DDBJ databases">
        <title>Genome Sequence of Boeremia exigua.</title>
        <authorList>
            <person name="Buettner E."/>
        </authorList>
    </citation>
    <scope>NUCLEOTIDE SEQUENCE</scope>
    <source>
        <strain evidence="1">CU02</strain>
    </source>
</reference>
<proteinExistence type="predicted"/>
<dbReference type="EMBL" id="JAPHNI010000065">
    <property type="protein sequence ID" value="KAJ8117121.1"/>
    <property type="molecule type" value="Genomic_DNA"/>
</dbReference>
<comment type="caution">
    <text evidence="1">The sequence shown here is derived from an EMBL/GenBank/DDBJ whole genome shotgun (WGS) entry which is preliminary data.</text>
</comment>
<keyword evidence="2" id="KW-1185">Reference proteome</keyword>
<name>A0ACC2IPK7_9PLEO</name>
<gene>
    <name evidence="1" type="ORF">OPT61_g1597</name>
</gene>
<accession>A0ACC2IPK7</accession>
<sequence>MATSNPLLLAAAVTHGVLSLGHTLKGLEQFKHVSINALPNTLRGAVKAGWYEGSGFFLMMAVLNYKWALTGLVDVYDKSIAGLLVAVLVGAAGTYSQSGDKQTGITLAAAAVLQGLATKGAAL</sequence>